<sequence length="82" mass="9874">MTLDDVMLLTDQQVQGIYNDVYNGFWRRYKNPPDWQSPEWEDIVQQEKVLRERHQSCPLVLHMLQDLMDQLEARSKRRNNGG</sequence>
<reference evidence="1 2" key="1">
    <citation type="submission" date="2015-09" db="EMBL/GenBank/DDBJ databases">
        <authorList>
            <consortium name="Pathogen Informatics"/>
        </authorList>
    </citation>
    <scope>NUCLEOTIDE SEQUENCE [LARGE SCALE GENOMIC DNA]</scope>
    <source>
        <strain evidence="1 2">2789STDY5834865</strain>
    </source>
</reference>
<evidence type="ECO:0000313" key="1">
    <source>
        <dbReference type="EMBL" id="CUP60245.1"/>
    </source>
</evidence>
<accession>A0A174PPH0</accession>
<evidence type="ECO:0000313" key="2">
    <source>
        <dbReference type="Proteomes" id="UP000095512"/>
    </source>
</evidence>
<organism evidence="1 2">
    <name type="scientific">Enterocloster clostridioformis</name>
    <dbReference type="NCBI Taxonomy" id="1531"/>
    <lineage>
        <taxon>Bacteria</taxon>
        <taxon>Bacillati</taxon>
        <taxon>Bacillota</taxon>
        <taxon>Clostridia</taxon>
        <taxon>Lachnospirales</taxon>
        <taxon>Lachnospiraceae</taxon>
        <taxon>Enterocloster</taxon>
    </lineage>
</organism>
<protein>
    <submittedName>
        <fullName evidence="1">Uncharacterized protein</fullName>
    </submittedName>
</protein>
<dbReference type="AlphaFoldDB" id="A0A174PPH0"/>
<dbReference type="EMBL" id="CZAB01000041">
    <property type="protein sequence ID" value="CUP60245.1"/>
    <property type="molecule type" value="Genomic_DNA"/>
</dbReference>
<gene>
    <name evidence="1" type="ORF">ERS852480_03669</name>
</gene>
<proteinExistence type="predicted"/>
<name>A0A174PPH0_9FIRM</name>
<dbReference type="Proteomes" id="UP000095512">
    <property type="component" value="Unassembled WGS sequence"/>
</dbReference>